<dbReference type="Proteomes" id="UP000249260">
    <property type="component" value="Unassembled WGS sequence"/>
</dbReference>
<evidence type="ECO:0000313" key="3">
    <source>
        <dbReference type="Proteomes" id="UP000249260"/>
    </source>
</evidence>
<dbReference type="AlphaFoldDB" id="A0A328TWZ6"/>
<dbReference type="RefSeq" id="WP_112884881.1">
    <property type="nucleotide sequence ID" value="NZ_QLUW01000005.1"/>
</dbReference>
<keyword evidence="3" id="KW-1185">Reference proteome</keyword>
<dbReference type="OrthoDB" id="9781333at2"/>
<dbReference type="PANTHER" id="PTHR37947">
    <property type="entry name" value="BLL2462 PROTEIN"/>
    <property type="match status" value="1"/>
</dbReference>
<evidence type="ECO:0000313" key="2">
    <source>
        <dbReference type="EMBL" id="RAP74093.1"/>
    </source>
</evidence>
<dbReference type="SUPFAM" id="SSF52317">
    <property type="entry name" value="Class I glutamine amidotransferase-like"/>
    <property type="match status" value="1"/>
</dbReference>
<dbReference type="Gene3D" id="3.40.50.880">
    <property type="match status" value="1"/>
</dbReference>
<accession>A0A328TWZ6</accession>
<dbReference type="Pfam" id="PF07090">
    <property type="entry name" value="GATase1_like"/>
    <property type="match status" value="1"/>
</dbReference>
<evidence type="ECO:0000259" key="1">
    <source>
        <dbReference type="Pfam" id="PF07090"/>
    </source>
</evidence>
<reference evidence="2 3" key="1">
    <citation type="submission" date="2018-06" db="EMBL/GenBank/DDBJ databases">
        <title>Paenibacillus montanisoli sp. nov., isolated from mountain area soil.</title>
        <authorList>
            <person name="Wu M."/>
        </authorList>
    </citation>
    <scope>NUCLEOTIDE SEQUENCE [LARGE SCALE GENOMIC DNA]</scope>
    <source>
        <strain evidence="2 3">RA17</strain>
    </source>
</reference>
<protein>
    <submittedName>
        <fullName evidence="2">Cytoplasmic protein</fullName>
    </submittedName>
</protein>
<sequence>MKKPLSILFVGESVVAHTIEFKGYDSFTSTRYHESAIVMRKVFEKEGHRFTHIPCHRVHLDFPTDLDSLSRYDVVLMSDVGSNTMLLHPETARFSKRTVNTLKLIKEYVANGGGYGMIGGYMTFQGIEAKGKYKGTPIEEILPVTLLPYDDRVEIPEGADLRANPESHVILNGLPEAWPYILGYNRLIPKAGAEVLVANEDDPIIAVGTYGKGRTLAYATDCAPHWAPPALCEWEHYSVLWDRLARWLAQELSE</sequence>
<gene>
    <name evidence="2" type="ORF">DL346_23770</name>
</gene>
<dbReference type="EMBL" id="QLUW01000005">
    <property type="protein sequence ID" value="RAP74093.1"/>
    <property type="molecule type" value="Genomic_DNA"/>
</dbReference>
<proteinExistence type="predicted"/>
<dbReference type="InterPro" id="IPR010768">
    <property type="entry name" value="GATase1-like"/>
</dbReference>
<name>A0A328TWZ6_9BACL</name>
<feature type="domain" description="Putative glutamine amidotransferase" evidence="1">
    <location>
        <begin position="7"/>
        <end position="249"/>
    </location>
</feature>
<comment type="caution">
    <text evidence="2">The sequence shown here is derived from an EMBL/GenBank/DDBJ whole genome shotgun (WGS) entry which is preliminary data.</text>
</comment>
<organism evidence="2 3">
    <name type="scientific">Paenibacillus montanisoli</name>
    <dbReference type="NCBI Taxonomy" id="2081970"/>
    <lineage>
        <taxon>Bacteria</taxon>
        <taxon>Bacillati</taxon>
        <taxon>Bacillota</taxon>
        <taxon>Bacilli</taxon>
        <taxon>Bacillales</taxon>
        <taxon>Paenibacillaceae</taxon>
        <taxon>Paenibacillus</taxon>
    </lineage>
</organism>
<dbReference type="InterPro" id="IPR029062">
    <property type="entry name" value="Class_I_gatase-like"/>
</dbReference>
<dbReference type="PANTHER" id="PTHR37947:SF1">
    <property type="entry name" value="BLL2462 PROTEIN"/>
    <property type="match status" value="1"/>
</dbReference>